<evidence type="ECO:0000256" key="6">
    <source>
        <dbReference type="ARBA" id="ARBA00013145"/>
    </source>
</evidence>
<evidence type="ECO:0000256" key="2">
    <source>
        <dbReference type="ARBA" id="ARBA00001964"/>
    </source>
</evidence>
<dbReference type="GO" id="GO:0003984">
    <property type="term" value="F:acetolactate synthase activity"/>
    <property type="evidence" value="ECO:0007669"/>
    <property type="project" value="UniProtKB-EC"/>
</dbReference>
<protein>
    <recommendedName>
        <fullName evidence="6">acetolactate synthase</fullName>
        <ecNumber evidence="6">2.2.1.6</ecNumber>
    </recommendedName>
</protein>
<organism evidence="20">
    <name type="scientific">freshwater metagenome</name>
    <dbReference type="NCBI Taxonomy" id="449393"/>
    <lineage>
        <taxon>unclassified sequences</taxon>
        <taxon>metagenomes</taxon>
        <taxon>ecological metagenomes</taxon>
    </lineage>
</organism>
<comment type="pathway">
    <text evidence="3">Amino-acid biosynthesis; L-isoleucine biosynthesis; L-isoleucine from 2-oxobutanoate: step 1/4.</text>
</comment>
<evidence type="ECO:0000259" key="18">
    <source>
        <dbReference type="Pfam" id="PF02775"/>
    </source>
</evidence>
<dbReference type="UniPathway" id="UPA00047">
    <property type="reaction ID" value="UER00055"/>
</dbReference>
<keyword evidence="13 16" id="KW-0786">Thiamine pyrophosphate</keyword>
<dbReference type="GO" id="GO:0030976">
    <property type="term" value="F:thiamine pyrophosphate binding"/>
    <property type="evidence" value="ECO:0007669"/>
    <property type="project" value="InterPro"/>
</dbReference>
<dbReference type="InterPro" id="IPR045229">
    <property type="entry name" value="TPP_enz"/>
</dbReference>
<dbReference type="InterPro" id="IPR029061">
    <property type="entry name" value="THDP-binding"/>
</dbReference>
<evidence type="ECO:0000256" key="12">
    <source>
        <dbReference type="ARBA" id="ARBA00022842"/>
    </source>
</evidence>
<evidence type="ECO:0000256" key="7">
    <source>
        <dbReference type="ARBA" id="ARBA00022605"/>
    </source>
</evidence>
<proteinExistence type="inferred from homology"/>
<evidence type="ECO:0000256" key="4">
    <source>
        <dbReference type="ARBA" id="ARBA00005025"/>
    </source>
</evidence>
<evidence type="ECO:0000256" key="3">
    <source>
        <dbReference type="ARBA" id="ARBA00004974"/>
    </source>
</evidence>
<evidence type="ECO:0000256" key="13">
    <source>
        <dbReference type="ARBA" id="ARBA00023052"/>
    </source>
</evidence>
<comment type="catalytic activity">
    <reaction evidence="15">
        <text>2 pyruvate + H(+) = (2S)-2-acetolactate + CO2</text>
        <dbReference type="Rhea" id="RHEA:25249"/>
        <dbReference type="ChEBI" id="CHEBI:15361"/>
        <dbReference type="ChEBI" id="CHEBI:15378"/>
        <dbReference type="ChEBI" id="CHEBI:16526"/>
        <dbReference type="ChEBI" id="CHEBI:58476"/>
        <dbReference type="EC" id="2.2.1.6"/>
    </reaction>
</comment>
<dbReference type="Pfam" id="PF02776">
    <property type="entry name" value="TPP_enzyme_N"/>
    <property type="match status" value="1"/>
</dbReference>
<dbReference type="PANTHER" id="PTHR18968:SF13">
    <property type="entry name" value="ACETOLACTATE SYNTHASE CATALYTIC SUBUNIT, MITOCHONDRIAL"/>
    <property type="match status" value="1"/>
</dbReference>
<comment type="pathway">
    <text evidence="4">Amino-acid biosynthesis; L-valine biosynthesis; L-valine from pyruvate: step 1/4.</text>
</comment>
<keyword evidence="11" id="KW-0274">FAD</keyword>
<evidence type="ECO:0000259" key="19">
    <source>
        <dbReference type="Pfam" id="PF02776"/>
    </source>
</evidence>
<dbReference type="GO" id="GO:0009097">
    <property type="term" value="P:isoleucine biosynthetic process"/>
    <property type="evidence" value="ECO:0007669"/>
    <property type="project" value="UniProtKB-UniPathway"/>
</dbReference>
<dbReference type="EMBL" id="CAEZXP010000001">
    <property type="protein sequence ID" value="CAB4689953.1"/>
    <property type="molecule type" value="Genomic_DNA"/>
</dbReference>
<dbReference type="FunFam" id="3.40.50.1220:FF:000008">
    <property type="entry name" value="Acetolactate synthase"/>
    <property type="match status" value="1"/>
</dbReference>
<evidence type="ECO:0000256" key="9">
    <source>
        <dbReference type="ARBA" id="ARBA00022679"/>
    </source>
</evidence>
<dbReference type="FunFam" id="3.40.50.970:FF:000016">
    <property type="entry name" value="Acetolactate synthase"/>
    <property type="match status" value="1"/>
</dbReference>
<evidence type="ECO:0000256" key="14">
    <source>
        <dbReference type="ARBA" id="ARBA00023304"/>
    </source>
</evidence>
<comment type="cofactor">
    <cofactor evidence="2">
        <name>thiamine diphosphate</name>
        <dbReference type="ChEBI" id="CHEBI:58937"/>
    </cofactor>
</comment>
<evidence type="ECO:0000256" key="10">
    <source>
        <dbReference type="ARBA" id="ARBA00022723"/>
    </source>
</evidence>
<dbReference type="InterPro" id="IPR011766">
    <property type="entry name" value="TPP_enzyme_TPP-bd"/>
</dbReference>
<reference evidence="20" key="1">
    <citation type="submission" date="2020-05" db="EMBL/GenBank/DDBJ databases">
        <authorList>
            <person name="Chiriac C."/>
            <person name="Salcher M."/>
            <person name="Ghai R."/>
            <person name="Kavagutti S V."/>
        </authorList>
    </citation>
    <scope>NUCLEOTIDE SEQUENCE</scope>
</reference>
<dbReference type="InterPro" id="IPR029035">
    <property type="entry name" value="DHS-like_NAD/FAD-binding_dom"/>
</dbReference>
<dbReference type="Gene3D" id="3.40.50.970">
    <property type="match status" value="2"/>
</dbReference>
<evidence type="ECO:0000256" key="5">
    <source>
        <dbReference type="ARBA" id="ARBA00007812"/>
    </source>
</evidence>
<dbReference type="InterPro" id="IPR000399">
    <property type="entry name" value="TPP-bd_CS"/>
</dbReference>
<dbReference type="CDD" id="cd02015">
    <property type="entry name" value="TPP_AHAS"/>
    <property type="match status" value="1"/>
</dbReference>
<evidence type="ECO:0000256" key="15">
    <source>
        <dbReference type="ARBA" id="ARBA00048670"/>
    </source>
</evidence>
<dbReference type="InterPro" id="IPR012000">
    <property type="entry name" value="Thiamin_PyroP_enz_cen_dom"/>
</dbReference>
<dbReference type="FunFam" id="3.40.50.970:FF:000007">
    <property type="entry name" value="Acetolactate synthase"/>
    <property type="match status" value="1"/>
</dbReference>
<dbReference type="SUPFAM" id="SSF52467">
    <property type="entry name" value="DHS-like NAD/FAD-binding domain"/>
    <property type="match status" value="1"/>
</dbReference>
<keyword evidence="10" id="KW-0479">Metal-binding</keyword>
<accession>A0A6J6P057</accession>
<dbReference type="Gene3D" id="3.40.50.1220">
    <property type="entry name" value="TPP-binding domain"/>
    <property type="match status" value="1"/>
</dbReference>
<keyword evidence="14" id="KW-0100">Branched-chain amino acid biosynthesis</keyword>
<keyword evidence="9" id="KW-0808">Transferase</keyword>
<dbReference type="InterPro" id="IPR012001">
    <property type="entry name" value="Thiamin_PyroP_enz_TPP-bd_dom"/>
</dbReference>
<dbReference type="AlphaFoldDB" id="A0A6J6P057"/>
<dbReference type="SUPFAM" id="SSF52518">
    <property type="entry name" value="Thiamin diphosphate-binding fold (THDP-binding)"/>
    <property type="match status" value="2"/>
</dbReference>
<evidence type="ECO:0000259" key="17">
    <source>
        <dbReference type="Pfam" id="PF00205"/>
    </source>
</evidence>
<keyword evidence="7" id="KW-0028">Amino-acid biosynthesis</keyword>
<keyword evidence="12" id="KW-0460">Magnesium</keyword>
<dbReference type="PANTHER" id="PTHR18968">
    <property type="entry name" value="THIAMINE PYROPHOSPHATE ENZYMES"/>
    <property type="match status" value="1"/>
</dbReference>
<feature type="domain" description="Thiamine pyrophosphate enzyme central" evidence="17">
    <location>
        <begin position="194"/>
        <end position="329"/>
    </location>
</feature>
<dbReference type="CDD" id="cd07035">
    <property type="entry name" value="TPP_PYR_POX_like"/>
    <property type="match status" value="1"/>
</dbReference>
<dbReference type="InterPro" id="IPR012846">
    <property type="entry name" value="Acetolactate_synth_lsu"/>
</dbReference>
<dbReference type="InterPro" id="IPR039368">
    <property type="entry name" value="AHAS_TPP"/>
</dbReference>
<sequence length="576" mass="61868">MTRMLGSDAILRSLEAEGVEVMFGIPGGAILPTYDAIARGTTVRHVLARHEQGAGHMAQGYARASGRVGVAIATSGPGATNLVTPIADAWMDSTPLVCITGQVYSRLIGTDAFQEIDITGITLPCVKHSWLVQDVREIPAVMKAAFHVARTGRPGPVLVDIAKDAQEAELDFHYPDEVDLPGWKPPTKVHERQVREAARAIADARQPIVYAGGGVLNGDACAELLELIESANLPSVVTLMGKSAIPDSHPLNCGMPGMHGSKFANFALNKSDLIIAVGSRFDDRVTGKVSAFAPGAKVIHFDIDAAEVGKIRSADIPVVGPLKLALTQLTSELKTMLAEKPMQTAAWHAQLDEWRGQYPYKYRKGTPGSLIKPQLVMETLRDITAGRNDVIWTTGVGQHQMWAMQYLQCDEPRSFITSGGLGTMGFGVPAAVGAKAARPDATVICVDGDGCFQMTCQELATAALERLPIVVVIVNNGWLGMVRQWQDLFYSERFAETHLTKQVPDYAQLAEALGAAGFTVDHEDDLESTLRAALEAGRTAVVDVRTDPEENCYPMIPAGAAAVDIIEMPDEEEVPS</sequence>
<dbReference type="Pfam" id="PF02775">
    <property type="entry name" value="TPP_enzyme_C"/>
    <property type="match status" value="1"/>
</dbReference>
<evidence type="ECO:0000256" key="1">
    <source>
        <dbReference type="ARBA" id="ARBA00001946"/>
    </source>
</evidence>
<comment type="cofactor">
    <cofactor evidence="1">
        <name>Mg(2+)</name>
        <dbReference type="ChEBI" id="CHEBI:18420"/>
    </cofactor>
</comment>
<dbReference type="GO" id="GO:0050660">
    <property type="term" value="F:flavin adenine dinucleotide binding"/>
    <property type="evidence" value="ECO:0007669"/>
    <property type="project" value="InterPro"/>
</dbReference>
<dbReference type="EC" id="2.2.1.6" evidence="6"/>
<feature type="domain" description="Thiamine pyrophosphate enzyme TPP-binding" evidence="18">
    <location>
        <begin position="395"/>
        <end position="544"/>
    </location>
</feature>
<dbReference type="Pfam" id="PF00205">
    <property type="entry name" value="TPP_enzyme_M"/>
    <property type="match status" value="1"/>
</dbReference>
<dbReference type="GO" id="GO:0009099">
    <property type="term" value="P:L-valine biosynthetic process"/>
    <property type="evidence" value="ECO:0007669"/>
    <property type="project" value="UniProtKB-UniPathway"/>
</dbReference>
<keyword evidence="8" id="KW-0285">Flavoprotein</keyword>
<dbReference type="GO" id="GO:0000287">
    <property type="term" value="F:magnesium ion binding"/>
    <property type="evidence" value="ECO:0007669"/>
    <property type="project" value="InterPro"/>
</dbReference>
<dbReference type="GO" id="GO:0005948">
    <property type="term" value="C:acetolactate synthase complex"/>
    <property type="evidence" value="ECO:0007669"/>
    <property type="project" value="TreeGrafter"/>
</dbReference>
<evidence type="ECO:0000313" key="20">
    <source>
        <dbReference type="EMBL" id="CAB4689953.1"/>
    </source>
</evidence>
<gene>
    <name evidence="20" type="ORF">UFOPK2399_00636</name>
</gene>
<evidence type="ECO:0000256" key="11">
    <source>
        <dbReference type="ARBA" id="ARBA00022827"/>
    </source>
</evidence>
<dbReference type="NCBIfam" id="TIGR00118">
    <property type="entry name" value="acolac_lg"/>
    <property type="match status" value="1"/>
</dbReference>
<comment type="similarity">
    <text evidence="5 16">Belongs to the TPP enzyme family.</text>
</comment>
<evidence type="ECO:0000256" key="16">
    <source>
        <dbReference type="RuleBase" id="RU362132"/>
    </source>
</evidence>
<dbReference type="PROSITE" id="PS00187">
    <property type="entry name" value="TPP_ENZYMES"/>
    <property type="match status" value="1"/>
</dbReference>
<evidence type="ECO:0000256" key="8">
    <source>
        <dbReference type="ARBA" id="ARBA00022630"/>
    </source>
</evidence>
<name>A0A6J6P057_9ZZZZ</name>
<feature type="domain" description="Thiamine pyrophosphate enzyme N-terminal TPP-binding" evidence="19">
    <location>
        <begin position="6"/>
        <end position="119"/>
    </location>
</feature>
<dbReference type="UniPathway" id="UPA00049">
    <property type="reaction ID" value="UER00059"/>
</dbReference>